<dbReference type="InterPro" id="IPR036955">
    <property type="entry name" value="AP2/ERF_dom_sf"/>
</dbReference>
<keyword evidence="3" id="KW-0238">DNA-binding</keyword>
<feature type="compositionally biased region" description="Polar residues" evidence="7">
    <location>
        <begin position="221"/>
        <end position="232"/>
    </location>
</feature>
<dbReference type="PRINTS" id="PR00367">
    <property type="entry name" value="ETHRSPELEMNT"/>
</dbReference>
<evidence type="ECO:0000256" key="7">
    <source>
        <dbReference type="SAM" id="MobiDB-lite"/>
    </source>
</evidence>
<dbReference type="PROSITE" id="PS51032">
    <property type="entry name" value="AP2_ERF"/>
    <property type="match status" value="1"/>
</dbReference>
<name>A0A9Q0G5B0_9ROSI</name>
<evidence type="ECO:0000256" key="2">
    <source>
        <dbReference type="ARBA" id="ARBA00023015"/>
    </source>
</evidence>
<dbReference type="Proteomes" id="UP001141552">
    <property type="component" value="Unassembled WGS sequence"/>
</dbReference>
<dbReference type="SMART" id="SM00380">
    <property type="entry name" value="AP2"/>
    <property type="match status" value="1"/>
</dbReference>
<reference evidence="9" key="2">
    <citation type="journal article" date="2023" name="Plants (Basel)">
        <title>Annotation of the Turnera subulata (Passifloraceae) Draft Genome Reveals the S-Locus Evolved after the Divergence of Turneroideae from Passifloroideae in a Stepwise Manner.</title>
        <authorList>
            <person name="Henning P.M."/>
            <person name="Roalson E.H."/>
            <person name="Mir W."/>
            <person name="McCubbin A.G."/>
            <person name="Shore J.S."/>
        </authorList>
    </citation>
    <scope>NUCLEOTIDE SEQUENCE</scope>
    <source>
        <strain evidence="9">F60SS</strain>
    </source>
</reference>
<accession>A0A9Q0G5B0</accession>
<evidence type="ECO:0000256" key="5">
    <source>
        <dbReference type="ARBA" id="ARBA00023242"/>
    </source>
</evidence>
<dbReference type="GO" id="GO:0003700">
    <property type="term" value="F:DNA-binding transcription factor activity"/>
    <property type="evidence" value="ECO:0007669"/>
    <property type="project" value="InterPro"/>
</dbReference>
<evidence type="ECO:0000256" key="3">
    <source>
        <dbReference type="ARBA" id="ARBA00023125"/>
    </source>
</evidence>
<keyword evidence="5" id="KW-0539">Nucleus</keyword>
<comment type="subcellular location">
    <subcellularLocation>
        <location evidence="1">Nucleus</location>
    </subcellularLocation>
</comment>
<dbReference type="CDD" id="cd00018">
    <property type="entry name" value="AP2"/>
    <property type="match status" value="1"/>
</dbReference>
<dbReference type="AlphaFoldDB" id="A0A9Q0G5B0"/>
<feature type="domain" description="AP2/ERF" evidence="8">
    <location>
        <begin position="143"/>
        <end position="201"/>
    </location>
</feature>
<evidence type="ECO:0000256" key="6">
    <source>
        <dbReference type="ARBA" id="ARBA00024343"/>
    </source>
</evidence>
<comment type="caution">
    <text evidence="9">The sequence shown here is derived from an EMBL/GenBank/DDBJ whole genome shotgun (WGS) entry which is preliminary data.</text>
</comment>
<dbReference type="GO" id="GO:0005634">
    <property type="term" value="C:nucleus"/>
    <property type="evidence" value="ECO:0007669"/>
    <property type="project" value="UniProtKB-SubCell"/>
</dbReference>
<keyword evidence="2" id="KW-0805">Transcription regulation</keyword>
<evidence type="ECO:0000256" key="4">
    <source>
        <dbReference type="ARBA" id="ARBA00023163"/>
    </source>
</evidence>
<evidence type="ECO:0000259" key="8">
    <source>
        <dbReference type="PROSITE" id="PS51032"/>
    </source>
</evidence>
<dbReference type="EMBL" id="JAKUCV010002483">
    <property type="protein sequence ID" value="KAJ4842452.1"/>
    <property type="molecule type" value="Genomic_DNA"/>
</dbReference>
<evidence type="ECO:0000256" key="1">
    <source>
        <dbReference type="ARBA" id="ARBA00004123"/>
    </source>
</evidence>
<feature type="region of interest" description="Disordered" evidence="7">
    <location>
        <begin position="205"/>
        <end position="232"/>
    </location>
</feature>
<dbReference type="InterPro" id="IPR016177">
    <property type="entry name" value="DNA-bd_dom_sf"/>
</dbReference>
<dbReference type="FunFam" id="3.30.730.10:FF:000001">
    <property type="entry name" value="Ethylene-responsive transcription factor 2"/>
    <property type="match status" value="1"/>
</dbReference>
<dbReference type="OrthoDB" id="552345at2759"/>
<sequence length="232" mass="25871">MHYQIASSESNRSHLESIRQHLLEDDHLLEKTNTSDASLCCWSSSSFDHLLSTNNWGDILSQMNNCSTKAPPLQEYGTLGSKIFKVKVESAAEPTSVPGLLGFGEPMSDNNQQWIRFDEARTTRNSCNDGAVLASRKPLKGRNYRGVRRRPWGTYSAEIRNPKKIGARIWLGSYNTPEGAALAYDRAAFKMRGTKAKLNFPHFIGHHTQGSKSRDHALIEPSSSSSFLTGTR</sequence>
<proteinExistence type="inferred from homology"/>
<evidence type="ECO:0000313" key="10">
    <source>
        <dbReference type="Proteomes" id="UP001141552"/>
    </source>
</evidence>
<organism evidence="9 10">
    <name type="scientific">Turnera subulata</name>
    <dbReference type="NCBI Taxonomy" id="218843"/>
    <lineage>
        <taxon>Eukaryota</taxon>
        <taxon>Viridiplantae</taxon>
        <taxon>Streptophyta</taxon>
        <taxon>Embryophyta</taxon>
        <taxon>Tracheophyta</taxon>
        <taxon>Spermatophyta</taxon>
        <taxon>Magnoliopsida</taxon>
        <taxon>eudicotyledons</taxon>
        <taxon>Gunneridae</taxon>
        <taxon>Pentapetalae</taxon>
        <taxon>rosids</taxon>
        <taxon>fabids</taxon>
        <taxon>Malpighiales</taxon>
        <taxon>Passifloraceae</taxon>
        <taxon>Turnera</taxon>
    </lineage>
</organism>
<dbReference type="InterPro" id="IPR001471">
    <property type="entry name" value="AP2/ERF_dom"/>
</dbReference>
<protein>
    <recommendedName>
        <fullName evidence="8">AP2/ERF domain-containing protein</fullName>
    </recommendedName>
</protein>
<keyword evidence="10" id="KW-1185">Reference proteome</keyword>
<dbReference type="Gene3D" id="3.30.730.10">
    <property type="entry name" value="AP2/ERF domain"/>
    <property type="match status" value="1"/>
</dbReference>
<dbReference type="PANTHER" id="PTHR31190">
    <property type="entry name" value="DNA-BINDING DOMAIN"/>
    <property type="match status" value="1"/>
</dbReference>
<dbReference type="SUPFAM" id="SSF54171">
    <property type="entry name" value="DNA-binding domain"/>
    <property type="match status" value="1"/>
</dbReference>
<keyword evidence="4" id="KW-0804">Transcription</keyword>
<reference evidence="9" key="1">
    <citation type="submission" date="2022-02" db="EMBL/GenBank/DDBJ databases">
        <authorList>
            <person name="Henning P.M."/>
            <person name="McCubbin A.G."/>
            <person name="Shore J.S."/>
        </authorList>
    </citation>
    <scope>NUCLEOTIDE SEQUENCE</scope>
    <source>
        <strain evidence="9">F60SS</strain>
        <tissue evidence="9">Leaves</tissue>
    </source>
</reference>
<dbReference type="Pfam" id="PF00847">
    <property type="entry name" value="AP2"/>
    <property type="match status" value="1"/>
</dbReference>
<comment type="similarity">
    <text evidence="6">Belongs to the AP2/ERF transcription factor family. ERF subfamily.</text>
</comment>
<evidence type="ECO:0000313" key="9">
    <source>
        <dbReference type="EMBL" id="KAJ4842452.1"/>
    </source>
</evidence>
<dbReference type="InterPro" id="IPR044808">
    <property type="entry name" value="ERF_plant"/>
</dbReference>
<dbReference type="GO" id="GO:0003677">
    <property type="term" value="F:DNA binding"/>
    <property type="evidence" value="ECO:0007669"/>
    <property type="project" value="UniProtKB-KW"/>
</dbReference>
<dbReference type="PANTHER" id="PTHR31190:SF102">
    <property type="entry name" value="AP2_ERF DOMAIN-CONTAINING PROTEIN"/>
    <property type="match status" value="1"/>
</dbReference>
<gene>
    <name evidence="9" type="ORF">Tsubulata_032802</name>
</gene>
<dbReference type="GO" id="GO:0009873">
    <property type="term" value="P:ethylene-activated signaling pathway"/>
    <property type="evidence" value="ECO:0007669"/>
    <property type="project" value="InterPro"/>
</dbReference>